<dbReference type="EMBL" id="GG702398">
    <property type="protein sequence ID" value="KOB89414.1"/>
    <property type="molecule type" value="Genomic_DNA"/>
</dbReference>
<reference evidence="2" key="2">
    <citation type="submission" date="2006-09" db="EMBL/GenBank/DDBJ databases">
        <title>The genome sequence of Plasmodium falciparum Dd2.</title>
        <authorList>
            <consortium name="The Broad Institute Genome Sequencing Platform"/>
            <person name="Birren B."/>
            <person name="Lander E."/>
            <person name="Galagan J."/>
            <person name="Nusbaum C."/>
            <person name="Devon K."/>
            <person name="Henn M."/>
            <person name="Jaffe D."/>
            <person name="Butler J."/>
            <person name="Alvarez P."/>
            <person name="Gnerre S."/>
            <person name="Grabherr M."/>
            <person name="Kleber M."/>
            <person name="Mauceli E."/>
            <person name="Brockman W."/>
            <person name="MacCallum I.A."/>
            <person name="Rounsley S."/>
            <person name="Young S."/>
            <person name="LaButti K."/>
            <person name="Pushparaj V."/>
            <person name="DeCaprio D."/>
            <person name="Crawford M."/>
            <person name="Koehrsen M."/>
            <person name="Engels R."/>
            <person name="Montgomery P."/>
            <person name="Pearson M."/>
            <person name="Howarth C."/>
            <person name="Larson L."/>
            <person name="Luoma S."/>
            <person name="White J."/>
            <person name="Kodira C."/>
            <person name="Zeng Q."/>
            <person name="O'Leary S."/>
            <person name="Yandava C."/>
            <person name="Alvarado L."/>
            <person name="Wirth D."/>
            <person name="Volkman S."/>
            <person name="Hartl D."/>
        </authorList>
    </citation>
    <scope>NUCLEOTIDE SEQUENCE [LARGE SCALE GENOMIC DNA]</scope>
</reference>
<evidence type="ECO:0000313" key="2">
    <source>
        <dbReference type="Proteomes" id="UP000054282"/>
    </source>
</evidence>
<sequence>IFLRVKNFKNKSTYINDGDDTNTERISILDSKGSEMNASSIENVGIESNHLLSNNTNNKIIRGQIHGTIERNNILKINLLINLGRIHIQPSKIQFT</sequence>
<accession>A0A0L7M970</accession>
<organism evidence="1 2">
    <name type="scientific">Plasmodium falciparum (isolate Dd2)</name>
    <dbReference type="NCBI Taxonomy" id="57267"/>
    <lineage>
        <taxon>Eukaryota</taxon>
        <taxon>Sar</taxon>
        <taxon>Alveolata</taxon>
        <taxon>Apicomplexa</taxon>
        <taxon>Aconoidasida</taxon>
        <taxon>Haemosporida</taxon>
        <taxon>Plasmodiidae</taxon>
        <taxon>Plasmodium</taxon>
        <taxon>Plasmodium (Laverania)</taxon>
    </lineage>
</organism>
<dbReference type="Proteomes" id="UP000054282">
    <property type="component" value="Unassembled WGS sequence"/>
</dbReference>
<dbReference type="AlphaFoldDB" id="A0A0L7M970"/>
<name>A0A0L7M970_PLAF4</name>
<reference evidence="2" key="1">
    <citation type="submission" date="2006-09" db="EMBL/GenBank/DDBJ databases">
        <title>Annotation of Plasmodium falciparum Dd2.</title>
        <authorList>
            <consortium name="The Broad Institute Genome Sequencing Platform"/>
            <person name="Volkman S.K."/>
            <person name="Neafsey D.E."/>
            <person name="Dash A.P."/>
            <person name="Chitnis C.E."/>
            <person name="Hartl D.L."/>
            <person name="Young S.K."/>
            <person name="Zeng Q."/>
            <person name="Koehrsen M."/>
            <person name="Alvarado L."/>
            <person name="Berlin A."/>
            <person name="Borenstein D."/>
            <person name="Chapman S.B."/>
            <person name="Chen Z."/>
            <person name="Engels R."/>
            <person name="Freedman E."/>
            <person name="Gellesch M."/>
            <person name="Goldberg J."/>
            <person name="Griggs A."/>
            <person name="Gujja S."/>
            <person name="Heilman E.R."/>
            <person name="Heiman D.I."/>
            <person name="Howarth C."/>
            <person name="Jen D."/>
            <person name="Larson L."/>
            <person name="Mehta T."/>
            <person name="Neiman D."/>
            <person name="Park D."/>
            <person name="Pearson M."/>
            <person name="Roberts A."/>
            <person name="Saif S."/>
            <person name="Shea T."/>
            <person name="Shenoy N."/>
            <person name="Sisk P."/>
            <person name="Stolte C."/>
            <person name="Sykes S."/>
            <person name="Walk T."/>
            <person name="White J."/>
            <person name="Yandava C."/>
            <person name="Haas B."/>
            <person name="Henn M.R."/>
            <person name="Nusbaum C."/>
            <person name="Birren B."/>
        </authorList>
    </citation>
    <scope>NUCLEOTIDE SEQUENCE [LARGE SCALE GENOMIC DNA]</scope>
</reference>
<evidence type="ECO:0000313" key="1">
    <source>
        <dbReference type="EMBL" id="KOB89414.1"/>
    </source>
</evidence>
<dbReference type="KEGG" id="pfd:PFDG_04963"/>
<feature type="non-terminal residue" evidence="1">
    <location>
        <position position="1"/>
    </location>
</feature>
<protein>
    <submittedName>
        <fullName evidence="1">Uncharacterized protein</fullName>
    </submittedName>
</protein>
<gene>
    <name evidence="1" type="ORF">PFDG_04963</name>
</gene>
<proteinExistence type="predicted"/>